<dbReference type="Proteomes" id="UP000019460">
    <property type="component" value="Unassembled WGS sequence"/>
</dbReference>
<organism evidence="1 2">
    <name type="scientific">Imhoffiella purpurea</name>
    <dbReference type="NCBI Taxonomy" id="1249627"/>
    <lineage>
        <taxon>Bacteria</taxon>
        <taxon>Pseudomonadati</taxon>
        <taxon>Pseudomonadota</taxon>
        <taxon>Gammaproteobacteria</taxon>
        <taxon>Chromatiales</taxon>
        <taxon>Chromatiaceae</taxon>
        <taxon>Imhoffiella</taxon>
    </lineage>
</organism>
<keyword evidence="2" id="KW-1185">Reference proteome</keyword>
<dbReference type="EMBL" id="AONC01000040">
    <property type="protein sequence ID" value="EXJ14411.1"/>
    <property type="molecule type" value="Genomic_DNA"/>
</dbReference>
<dbReference type="STRING" id="1249627.D779_2552"/>
<dbReference type="OrthoDB" id="5609325at2"/>
<dbReference type="RefSeq" id="WP_043754773.1">
    <property type="nucleotide sequence ID" value="NZ_AONC01000040.1"/>
</dbReference>
<sequence>MTPLEKVEALYEELVVSYGDGRQREIRAASKLLLIALFELKEHDNRGWQDLVEDHVRMLRDEPERYRRLIDANRGRTKGLGLEDADLQDFVA</sequence>
<accession>W9VBR5</accession>
<dbReference type="AlphaFoldDB" id="W9VBR5"/>
<evidence type="ECO:0000313" key="1">
    <source>
        <dbReference type="EMBL" id="EXJ14411.1"/>
    </source>
</evidence>
<evidence type="ECO:0000313" key="2">
    <source>
        <dbReference type="Proteomes" id="UP000019460"/>
    </source>
</evidence>
<dbReference type="PATRIC" id="fig|1249627.3.peg.2717"/>
<proteinExistence type="predicted"/>
<name>W9VBR5_9GAMM</name>
<comment type="caution">
    <text evidence="1">The sequence shown here is derived from an EMBL/GenBank/DDBJ whole genome shotgun (WGS) entry which is preliminary data.</text>
</comment>
<gene>
    <name evidence="1" type="ORF">D779_2552</name>
</gene>
<dbReference type="eggNOG" id="ENOG5033024">
    <property type="taxonomic scope" value="Bacteria"/>
</dbReference>
<reference evidence="1 2" key="1">
    <citation type="submission" date="2012-11" db="EMBL/GenBank/DDBJ databases">
        <title>Genome assembly of Thiorhodococcus sp. AK35.</title>
        <authorList>
            <person name="Nupur N."/>
            <person name="Khatri I."/>
            <person name="Subramanian S."/>
            <person name="Pinnaka A."/>
        </authorList>
    </citation>
    <scope>NUCLEOTIDE SEQUENCE [LARGE SCALE GENOMIC DNA]</scope>
    <source>
        <strain evidence="1 2">AK35</strain>
    </source>
</reference>
<protein>
    <submittedName>
        <fullName evidence="1">Uncharacterized protein</fullName>
    </submittedName>
</protein>